<dbReference type="EMBL" id="CAMXCT010006734">
    <property type="protein sequence ID" value="CAI4019181.1"/>
    <property type="molecule type" value="Genomic_DNA"/>
</dbReference>
<dbReference type="EMBL" id="CAMXCT010000833">
    <property type="protein sequence ID" value="CAI3983740.1"/>
    <property type="molecule type" value="Genomic_DNA"/>
</dbReference>
<protein>
    <submittedName>
        <fullName evidence="2">Uncharacterized protein</fullName>
    </submittedName>
</protein>
<dbReference type="EMBL" id="CAMXCT030006734">
    <property type="protein sequence ID" value="CAL4806493.1"/>
    <property type="molecule type" value="Genomic_DNA"/>
</dbReference>
<evidence type="ECO:0000313" key="2">
    <source>
        <dbReference type="EMBL" id="CAI3983740.1"/>
    </source>
</evidence>
<sequence>MFGPSLASREHNRAAKLLTMLTEPVTSVATGPTGPAPVASVTSAAQPVSTTGPYRLVSGTPYRVAAPPGVTYSYPGGYTVPYQISGSPARVVAAPIAAQTSLPVSSAAVSTTKSEMAAVATLPPLQSAQAMPIPQTIPGPLQVSTSVVTGPPMMTAAGGTPTSVLAAPCQSPVVGSVGSPVSAVPYSLPQVQVSPATPVADPGPMLAEMDAAGPGTSHEVQSSTQAQPNFHVPEAGSQAKKQKKKGKSKKCACCQ</sequence>
<dbReference type="Proteomes" id="UP001152797">
    <property type="component" value="Unassembled WGS sequence"/>
</dbReference>
<organism evidence="2">
    <name type="scientific">Cladocopium goreaui</name>
    <dbReference type="NCBI Taxonomy" id="2562237"/>
    <lineage>
        <taxon>Eukaryota</taxon>
        <taxon>Sar</taxon>
        <taxon>Alveolata</taxon>
        <taxon>Dinophyceae</taxon>
        <taxon>Suessiales</taxon>
        <taxon>Symbiodiniaceae</taxon>
        <taxon>Cladocopium</taxon>
    </lineage>
</organism>
<accession>A0A9P1C3I1</accession>
<reference evidence="4 5" key="2">
    <citation type="submission" date="2024-05" db="EMBL/GenBank/DDBJ databases">
        <authorList>
            <person name="Chen Y."/>
            <person name="Shah S."/>
            <person name="Dougan E. K."/>
            <person name="Thang M."/>
            <person name="Chan C."/>
        </authorList>
    </citation>
    <scope>NUCLEOTIDE SEQUENCE [LARGE SCALE GENOMIC DNA]</scope>
</reference>
<evidence type="ECO:0000313" key="3">
    <source>
        <dbReference type="EMBL" id="CAI4019181.1"/>
    </source>
</evidence>
<name>A0A9P1C3I1_9DINO</name>
<evidence type="ECO:0000256" key="1">
    <source>
        <dbReference type="SAM" id="MobiDB-lite"/>
    </source>
</evidence>
<comment type="caution">
    <text evidence="2">The sequence shown here is derived from an EMBL/GenBank/DDBJ whole genome shotgun (WGS) entry which is preliminary data.</text>
</comment>
<feature type="compositionally biased region" description="Polar residues" evidence="1">
    <location>
        <begin position="218"/>
        <end position="228"/>
    </location>
</feature>
<dbReference type="AlphaFoldDB" id="A0A9P1C3I1"/>
<reference evidence="2" key="1">
    <citation type="submission" date="2022-10" db="EMBL/GenBank/DDBJ databases">
        <authorList>
            <person name="Chen Y."/>
            <person name="Dougan E. K."/>
            <person name="Chan C."/>
            <person name="Rhodes N."/>
            <person name="Thang M."/>
        </authorList>
    </citation>
    <scope>NUCLEOTIDE SEQUENCE</scope>
</reference>
<dbReference type="EMBL" id="CAMXCT030000833">
    <property type="protein sequence ID" value="CAL4771052.1"/>
    <property type="molecule type" value="Genomic_DNA"/>
</dbReference>
<feature type="region of interest" description="Disordered" evidence="1">
    <location>
        <begin position="193"/>
        <end position="255"/>
    </location>
</feature>
<proteinExistence type="predicted"/>
<evidence type="ECO:0000313" key="4">
    <source>
        <dbReference type="EMBL" id="CAL4771052.1"/>
    </source>
</evidence>
<dbReference type="EMBL" id="CAMXCT020000833">
    <property type="protein sequence ID" value="CAL1137115.1"/>
    <property type="molecule type" value="Genomic_DNA"/>
</dbReference>
<keyword evidence="5" id="KW-1185">Reference proteome</keyword>
<evidence type="ECO:0000313" key="5">
    <source>
        <dbReference type="Proteomes" id="UP001152797"/>
    </source>
</evidence>
<gene>
    <name evidence="2" type="ORF">C1SCF055_LOCUS11329</name>
    <name evidence="3" type="ORF">C1SCF055_LOCUS43697</name>
</gene>
<feature type="compositionally biased region" description="Basic residues" evidence="1">
    <location>
        <begin position="240"/>
        <end position="255"/>
    </location>
</feature>
<dbReference type="EMBL" id="CAMXCT020006734">
    <property type="protein sequence ID" value="CAL1172556.1"/>
    <property type="molecule type" value="Genomic_DNA"/>
</dbReference>